<gene>
    <name evidence="2" type="ORF">S12H4_43934</name>
</gene>
<dbReference type="AlphaFoldDB" id="X1VR10"/>
<dbReference type="SUPFAM" id="SSF53213">
    <property type="entry name" value="LigB-like"/>
    <property type="match status" value="1"/>
</dbReference>
<evidence type="ECO:0000256" key="1">
    <source>
        <dbReference type="ARBA" id="ARBA00006315"/>
    </source>
</evidence>
<organism evidence="2">
    <name type="scientific">marine sediment metagenome</name>
    <dbReference type="NCBI Taxonomy" id="412755"/>
    <lineage>
        <taxon>unclassified sequences</taxon>
        <taxon>metagenomes</taxon>
        <taxon>ecological metagenomes</taxon>
    </lineage>
</organism>
<dbReference type="InterPro" id="IPR002737">
    <property type="entry name" value="MEMO1_fam"/>
</dbReference>
<sequence>EHSIEVQLPFLQYFKPDFKLVPIIFGHPSGATYKEVGREIAGAVKELGREVVIIASSDMSHYEPQASAQKKDTQAIGAILNLDEDELLKRVAEFNITMCGYAPAVSLIVAAKELGASGAELVKYQTSGEVTGDFSSVVGYAGIIIKGGGE</sequence>
<dbReference type="Gene3D" id="3.40.830.10">
    <property type="entry name" value="LigB-like"/>
    <property type="match status" value="1"/>
</dbReference>
<comment type="caution">
    <text evidence="2">The sequence shown here is derived from an EMBL/GenBank/DDBJ whole genome shotgun (WGS) entry which is preliminary data.</text>
</comment>
<reference evidence="2" key="1">
    <citation type="journal article" date="2014" name="Front. Microbiol.">
        <title>High frequency of phylogenetically diverse reductive dehalogenase-homologous genes in deep subseafloor sedimentary metagenomes.</title>
        <authorList>
            <person name="Kawai M."/>
            <person name="Futagami T."/>
            <person name="Toyoda A."/>
            <person name="Takaki Y."/>
            <person name="Nishi S."/>
            <person name="Hori S."/>
            <person name="Arai W."/>
            <person name="Tsubouchi T."/>
            <person name="Morono Y."/>
            <person name="Uchiyama I."/>
            <person name="Ito T."/>
            <person name="Fujiyama A."/>
            <person name="Inagaki F."/>
            <person name="Takami H."/>
        </authorList>
    </citation>
    <scope>NUCLEOTIDE SEQUENCE</scope>
    <source>
        <strain evidence="2">Expedition CK06-06</strain>
    </source>
</reference>
<dbReference type="PANTHER" id="PTHR11060">
    <property type="entry name" value="PROTEIN MEMO1"/>
    <property type="match status" value="1"/>
</dbReference>
<dbReference type="CDD" id="cd07361">
    <property type="entry name" value="MEMO_like"/>
    <property type="match status" value="1"/>
</dbReference>
<comment type="similarity">
    <text evidence="1">Belongs to the MEMO1 family.</text>
</comment>
<proteinExistence type="inferred from homology"/>
<accession>X1VR10</accession>
<feature type="non-terminal residue" evidence="2">
    <location>
        <position position="1"/>
    </location>
</feature>
<name>X1VR10_9ZZZZ</name>
<evidence type="ECO:0008006" key="3">
    <source>
        <dbReference type="Google" id="ProtNLM"/>
    </source>
</evidence>
<protein>
    <recommendedName>
        <fullName evidence="3">AmmeMemoRadiSam system protein B</fullName>
    </recommendedName>
</protein>
<dbReference type="Pfam" id="PF01875">
    <property type="entry name" value="Memo"/>
    <property type="match status" value="1"/>
</dbReference>
<dbReference type="PANTHER" id="PTHR11060:SF0">
    <property type="entry name" value="PROTEIN MEMO1"/>
    <property type="match status" value="1"/>
</dbReference>
<dbReference type="EMBL" id="BARW01027017">
    <property type="protein sequence ID" value="GAJ11820.1"/>
    <property type="molecule type" value="Genomic_DNA"/>
</dbReference>
<evidence type="ECO:0000313" key="2">
    <source>
        <dbReference type="EMBL" id="GAJ11820.1"/>
    </source>
</evidence>
<dbReference type="NCBIfam" id="TIGR04336">
    <property type="entry name" value="AmmeMemoSam_B"/>
    <property type="match status" value="1"/>
</dbReference>